<dbReference type="PROSITE" id="PS50109">
    <property type="entry name" value="HIS_KIN"/>
    <property type="match status" value="1"/>
</dbReference>
<organism evidence="17 18">
    <name type="scientific">Tumebacillus flagellatus</name>
    <dbReference type="NCBI Taxonomy" id="1157490"/>
    <lineage>
        <taxon>Bacteria</taxon>
        <taxon>Bacillati</taxon>
        <taxon>Bacillota</taxon>
        <taxon>Bacilli</taxon>
        <taxon>Bacillales</taxon>
        <taxon>Alicyclobacillaceae</taxon>
        <taxon>Tumebacillus</taxon>
    </lineage>
</organism>
<dbReference type="Gene3D" id="1.10.287.130">
    <property type="match status" value="1"/>
</dbReference>
<dbReference type="CDD" id="cd16922">
    <property type="entry name" value="HATPase_EvgS-ArcB-TorS-like"/>
    <property type="match status" value="1"/>
</dbReference>
<keyword evidence="13 14" id="KW-0472">Membrane</keyword>
<dbReference type="OrthoDB" id="9813151at2"/>
<feature type="domain" description="HAMP" evidence="16">
    <location>
        <begin position="170"/>
        <end position="223"/>
    </location>
</feature>
<comment type="subcellular location">
    <subcellularLocation>
        <location evidence="2">Cell membrane</location>
        <topology evidence="2">Multi-pass membrane protein</topology>
    </subcellularLocation>
</comment>
<keyword evidence="4" id="KW-1003">Cell membrane</keyword>
<dbReference type="EC" id="2.7.13.3" evidence="3"/>
<evidence type="ECO:0000256" key="5">
    <source>
        <dbReference type="ARBA" id="ARBA00022553"/>
    </source>
</evidence>
<keyword evidence="10" id="KW-0067">ATP-binding</keyword>
<evidence type="ECO:0000256" key="3">
    <source>
        <dbReference type="ARBA" id="ARBA00012438"/>
    </source>
</evidence>
<dbReference type="Gene3D" id="6.10.340.10">
    <property type="match status" value="1"/>
</dbReference>
<dbReference type="Pfam" id="PF00672">
    <property type="entry name" value="HAMP"/>
    <property type="match status" value="1"/>
</dbReference>
<dbReference type="Pfam" id="PF00512">
    <property type="entry name" value="HisKA"/>
    <property type="match status" value="1"/>
</dbReference>
<dbReference type="Pfam" id="PF02518">
    <property type="entry name" value="HATPase_c"/>
    <property type="match status" value="1"/>
</dbReference>
<evidence type="ECO:0000313" key="18">
    <source>
        <dbReference type="Proteomes" id="UP000027931"/>
    </source>
</evidence>
<dbReference type="PROSITE" id="PS50885">
    <property type="entry name" value="HAMP"/>
    <property type="match status" value="1"/>
</dbReference>
<keyword evidence="5" id="KW-0597">Phosphoprotein</keyword>
<dbReference type="GO" id="GO:0000155">
    <property type="term" value="F:phosphorelay sensor kinase activity"/>
    <property type="evidence" value="ECO:0007669"/>
    <property type="project" value="InterPro"/>
</dbReference>
<evidence type="ECO:0000259" key="15">
    <source>
        <dbReference type="PROSITE" id="PS50109"/>
    </source>
</evidence>
<sequence length="458" mass="51407">MLPAKRQSLTTKLAWMLTGFAFVVVMLSSWILDSIDHYHFTQYIDQNRDMRNQRIANVLAQAYERDHGWESDTGLDVARLSSLEGVNIQLCDITHRKVWSDHSASPGNASDTLPIRSGGTTVGYVEIFYVHPDSFSQFDDLFQQAMNQGVFTTILPVLVIALGLSWFLSRRISRPLVEMNQLARQMRQGNWGLRIQEPNGGVELSQLAESLNHLSEELQKQDMLRRNLTSDVAHELRTPLTTLKGHLEALIDGIWTPSKQRFETLHAEVERLIGLVSSLSKLNEAESDSLDLNRQQVDLARLTRLTVELVQPSYRQKGVQLDCHADSMIPLCTDPDKWKQILLNLLDNALKYTPETGRVTVTVALRDETALVQVADTGVGIAEEHLPYLFERFYRADRSRNRSTGGAGIGLAIVKKYVQALGGSLHVESNPGDGTLFEIHLPLRGGPRRDTGKTNFGD</sequence>
<dbReference type="GO" id="GO:0005886">
    <property type="term" value="C:plasma membrane"/>
    <property type="evidence" value="ECO:0007669"/>
    <property type="project" value="UniProtKB-SubCell"/>
</dbReference>
<feature type="transmembrane region" description="Helical" evidence="14">
    <location>
        <begin position="12"/>
        <end position="32"/>
    </location>
</feature>
<dbReference type="PANTHER" id="PTHR45436">
    <property type="entry name" value="SENSOR HISTIDINE KINASE YKOH"/>
    <property type="match status" value="1"/>
</dbReference>
<dbReference type="InterPro" id="IPR050428">
    <property type="entry name" value="TCS_sensor_his_kinase"/>
</dbReference>
<dbReference type="InterPro" id="IPR036097">
    <property type="entry name" value="HisK_dim/P_sf"/>
</dbReference>
<dbReference type="CDD" id="cd00082">
    <property type="entry name" value="HisKA"/>
    <property type="match status" value="1"/>
</dbReference>
<evidence type="ECO:0000256" key="1">
    <source>
        <dbReference type="ARBA" id="ARBA00000085"/>
    </source>
</evidence>
<dbReference type="PRINTS" id="PR00344">
    <property type="entry name" value="BCTRLSENSOR"/>
</dbReference>
<dbReference type="SUPFAM" id="SSF55874">
    <property type="entry name" value="ATPase domain of HSP90 chaperone/DNA topoisomerase II/histidine kinase"/>
    <property type="match status" value="1"/>
</dbReference>
<evidence type="ECO:0000313" key="17">
    <source>
        <dbReference type="EMBL" id="KEO83116.1"/>
    </source>
</evidence>
<feature type="transmembrane region" description="Helical" evidence="14">
    <location>
        <begin position="149"/>
        <end position="169"/>
    </location>
</feature>
<accession>A0A074LM18</accession>
<reference evidence="17 18" key="1">
    <citation type="journal article" date="2013" name="Int. J. Syst. Evol. Microbiol.">
        <title>Tumebacillus flagellatus sp. nov., an alpha-amylase/pullulanase-producing bacterium isolated from cassava wastewater.</title>
        <authorList>
            <person name="Wang Q."/>
            <person name="Xie N."/>
            <person name="Qin Y."/>
            <person name="Shen N."/>
            <person name="Zhu J."/>
            <person name="Mi H."/>
            <person name="Huang R."/>
        </authorList>
    </citation>
    <scope>NUCLEOTIDE SEQUENCE [LARGE SCALE GENOMIC DNA]</scope>
    <source>
        <strain evidence="17 18">GST4</strain>
    </source>
</reference>
<evidence type="ECO:0000256" key="9">
    <source>
        <dbReference type="ARBA" id="ARBA00022777"/>
    </source>
</evidence>
<evidence type="ECO:0000256" key="12">
    <source>
        <dbReference type="ARBA" id="ARBA00023012"/>
    </source>
</evidence>
<comment type="catalytic activity">
    <reaction evidence="1">
        <text>ATP + protein L-histidine = ADP + protein N-phospho-L-histidine.</text>
        <dbReference type="EC" id="2.7.13.3"/>
    </reaction>
</comment>
<dbReference type="SUPFAM" id="SSF158472">
    <property type="entry name" value="HAMP domain-like"/>
    <property type="match status" value="1"/>
</dbReference>
<dbReference type="FunFam" id="3.30.565.10:FF:000006">
    <property type="entry name" value="Sensor histidine kinase WalK"/>
    <property type="match status" value="1"/>
</dbReference>
<dbReference type="CDD" id="cd06225">
    <property type="entry name" value="HAMP"/>
    <property type="match status" value="1"/>
</dbReference>
<dbReference type="STRING" id="1157490.EL26_11650"/>
<evidence type="ECO:0000256" key="13">
    <source>
        <dbReference type="ARBA" id="ARBA00023136"/>
    </source>
</evidence>
<dbReference type="SMART" id="SM00388">
    <property type="entry name" value="HisKA"/>
    <property type="match status" value="1"/>
</dbReference>
<dbReference type="InterPro" id="IPR004358">
    <property type="entry name" value="Sig_transdc_His_kin-like_C"/>
</dbReference>
<comment type="caution">
    <text evidence="17">The sequence shown here is derived from an EMBL/GenBank/DDBJ whole genome shotgun (WGS) entry which is preliminary data.</text>
</comment>
<keyword evidence="11 14" id="KW-1133">Transmembrane helix</keyword>
<gene>
    <name evidence="17" type="ORF">EL26_11650</name>
</gene>
<evidence type="ECO:0000256" key="6">
    <source>
        <dbReference type="ARBA" id="ARBA00022679"/>
    </source>
</evidence>
<dbReference type="Proteomes" id="UP000027931">
    <property type="component" value="Unassembled WGS sequence"/>
</dbReference>
<keyword evidence="7 14" id="KW-0812">Transmembrane</keyword>
<evidence type="ECO:0000256" key="14">
    <source>
        <dbReference type="SAM" id="Phobius"/>
    </source>
</evidence>
<keyword evidence="18" id="KW-1185">Reference proteome</keyword>
<dbReference type="EMBL" id="JMIR01000014">
    <property type="protein sequence ID" value="KEO83116.1"/>
    <property type="molecule type" value="Genomic_DNA"/>
</dbReference>
<evidence type="ECO:0000256" key="7">
    <source>
        <dbReference type="ARBA" id="ARBA00022692"/>
    </source>
</evidence>
<dbReference type="InterPro" id="IPR005467">
    <property type="entry name" value="His_kinase_dom"/>
</dbReference>
<dbReference type="PANTHER" id="PTHR45436:SF5">
    <property type="entry name" value="SENSOR HISTIDINE KINASE TRCS"/>
    <property type="match status" value="1"/>
</dbReference>
<dbReference type="RefSeq" id="WP_038088269.1">
    <property type="nucleotide sequence ID" value="NZ_JMIR01000014.1"/>
</dbReference>
<dbReference type="SMART" id="SM00387">
    <property type="entry name" value="HATPase_c"/>
    <property type="match status" value="1"/>
</dbReference>
<evidence type="ECO:0000256" key="2">
    <source>
        <dbReference type="ARBA" id="ARBA00004651"/>
    </source>
</evidence>
<dbReference type="AlphaFoldDB" id="A0A074LM18"/>
<keyword evidence="12" id="KW-0902">Two-component regulatory system</keyword>
<evidence type="ECO:0000256" key="11">
    <source>
        <dbReference type="ARBA" id="ARBA00022989"/>
    </source>
</evidence>
<dbReference type="SMART" id="SM00304">
    <property type="entry name" value="HAMP"/>
    <property type="match status" value="1"/>
</dbReference>
<dbReference type="InterPro" id="IPR003660">
    <property type="entry name" value="HAMP_dom"/>
</dbReference>
<evidence type="ECO:0000259" key="16">
    <source>
        <dbReference type="PROSITE" id="PS50885"/>
    </source>
</evidence>
<dbReference type="InterPro" id="IPR003594">
    <property type="entry name" value="HATPase_dom"/>
</dbReference>
<protein>
    <recommendedName>
        <fullName evidence="3">histidine kinase</fullName>
        <ecNumber evidence="3">2.7.13.3</ecNumber>
    </recommendedName>
</protein>
<keyword evidence="6" id="KW-0808">Transferase</keyword>
<dbReference type="eggNOG" id="COG5002">
    <property type="taxonomic scope" value="Bacteria"/>
</dbReference>
<feature type="domain" description="Histidine kinase" evidence="15">
    <location>
        <begin position="231"/>
        <end position="445"/>
    </location>
</feature>
<proteinExistence type="predicted"/>
<dbReference type="Gene3D" id="3.30.565.10">
    <property type="entry name" value="Histidine kinase-like ATPase, C-terminal domain"/>
    <property type="match status" value="1"/>
</dbReference>
<dbReference type="InterPro" id="IPR003661">
    <property type="entry name" value="HisK_dim/P_dom"/>
</dbReference>
<evidence type="ECO:0000256" key="4">
    <source>
        <dbReference type="ARBA" id="ARBA00022475"/>
    </source>
</evidence>
<dbReference type="SUPFAM" id="SSF47384">
    <property type="entry name" value="Homodimeric domain of signal transducing histidine kinase"/>
    <property type="match status" value="1"/>
</dbReference>
<dbReference type="InterPro" id="IPR036890">
    <property type="entry name" value="HATPase_C_sf"/>
</dbReference>
<evidence type="ECO:0000256" key="8">
    <source>
        <dbReference type="ARBA" id="ARBA00022741"/>
    </source>
</evidence>
<keyword evidence="9" id="KW-0418">Kinase</keyword>
<keyword evidence="8" id="KW-0547">Nucleotide-binding</keyword>
<evidence type="ECO:0000256" key="10">
    <source>
        <dbReference type="ARBA" id="ARBA00022840"/>
    </source>
</evidence>
<dbReference type="GO" id="GO:0005524">
    <property type="term" value="F:ATP binding"/>
    <property type="evidence" value="ECO:0007669"/>
    <property type="project" value="UniProtKB-KW"/>
</dbReference>
<name>A0A074LM18_9BACL</name>